<evidence type="ECO:0000313" key="8">
    <source>
        <dbReference type="Proteomes" id="UP000037751"/>
    </source>
</evidence>
<sequence>MSCASVVQKALRPVKVCHIPYRVPYGIGLQLQEHLVNRRAKARAVLREAAIPVHEQNRHGLSPEMQRHLDVAQTDVLLLLEHTPVYTLGRRSDQAAMGAILAAPHVDIFQTKRGGLLTYHGPGQLVGYPILDLCLMNLSTRCYVAKMQTFLRNVLSRKEINVPTIESPSEDSKYTGVWTDPTRKIASIGVQVRHRVTSHGFGLNVHNEALEGFRKVVACGLPDVQLTSIDEQLLKLGRSSTLSLHDVACIAADEFGLTMGRSMEDADDAFIHVV</sequence>
<dbReference type="InterPro" id="IPR004143">
    <property type="entry name" value="BPL_LPL_catalytic"/>
</dbReference>
<dbReference type="InterPro" id="IPR020605">
    <property type="entry name" value="Octanoyltransferase_CS"/>
</dbReference>
<dbReference type="UniPathway" id="UPA00538">
    <property type="reaction ID" value="UER00592"/>
</dbReference>
<dbReference type="RefSeq" id="XP_017992188.1">
    <property type="nucleotide sequence ID" value="XM_018135742.1"/>
</dbReference>
<evidence type="ECO:0000313" key="7">
    <source>
        <dbReference type="EMBL" id="KOS14556.1"/>
    </source>
</evidence>
<dbReference type="PANTHER" id="PTHR10993:SF7">
    <property type="entry name" value="LIPOYLTRANSFERASE 2, MITOCHONDRIAL-RELATED"/>
    <property type="match status" value="1"/>
</dbReference>
<keyword evidence="4 7" id="KW-0808">Transferase</keyword>
<dbReference type="InterPro" id="IPR000544">
    <property type="entry name" value="Octanoyltransferase"/>
</dbReference>
<accession>A0A0M8MKX5</accession>
<dbReference type="PROSITE" id="PS51733">
    <property type="entry name" value="BPL_LPL_CATALYTIC"/>
    <property type="match status" value="1"/>
</dbReference>
<dbReference type="PANTHER" id="PTHR10993">
    <property type="entry name" value="OCTANOYLTRANSFERASE"/>
    <property type="match status" value="1"/>
</dbReference>
<feature type="domain" description="BPL/LPL catalytic" evidence="6">
    <location>
        <begin position="71"/>
        <end position="263"/>
    </location>
</feature>
<dbReference type="Gene3D" id="3.30.930.10">
    <property type="entry name" value="Bira Bifunctional Protein, Domain 2"/>
    <property type="match status" value="1"/>
</dbReference>
<dbReference type="AlphaFoldDB" id="A0A0M8MKX5"/>
<comment type="pathway">
    <text evidence="1">Protein modification; protein lipoylation via endogenous pathway; protein N(6)-(lipoyl)lysine from octanoyl-[acyl-carrier-protein]: step 1/2.</text>
</comment>
<evidence type="ECO:0000256" key="2">
    <source>
        <dbReference type="ARBA" id="ARBA00007907"/>
    </source>
</evidence>
<dbReference type="Proteomes" id="UP000037751">
    <property type="component" value="Unassembled WGS sequence"/>
</dbReference>
<dbReference type="STRING" id="77020.A0A0M8MKX5"/>
<dbReference type="Pfam" id="PF21948">
    <property type="entry name" value="LplA-B_cat"/>
    <property type="match status" value="1"/>
</dbReference>
<keyword evidence="5" id="KW-0012">Acyltransferase</keyword>
<name>A0A0M8MKX5_9BASI</name>
<organism evidence="7 8">
    <name type="scientific">Malassezia pachydermatis</name>
    <dbReference type="NCBI Taxonomy" id="77020"/>
    <lineage>
        <taxon>Eukaryota</taxon>
        <taxon>Fungi</taxon>
        <taxon>Dikarya</taxon>
        <taxon>Basidiomycota</taxon>
        <taxon>Ustilaginomycotina</taxon>
        <taxon>Malasseziomycetes</taxon>
        <taxon>Malasseziales</taxon>
        <taxon>Malasseziaceae</taxon>
        <taxon>Malassezia</taxon>
    </lineage>
</organism>
<dbReference type="PROSITE" id="PS01313">
    <property type="entry name" value="LIPB"/>
    <property type="match status" value="1"/>
</dbReference>
<comment type="caution">
    <text evidence="7">The sequence shown here is derived from an EMBL/GenBank/DDBJ whole genome shotgun (WGS) entry which is preliminary data.</text>
</comment>
<evidence type="ECO:0000256" key="1">
    <source>
        <dbReference type="ARBA" id="ARBA00004821"/>
    </source>
</evidence>
<dbReference type="GeneID" id="28727617"/>
<dbReference type="GO" id="GO:0033819">
    <property type="term" value="F:lipoyl(octanoyl) transferase activity"/>
    <property type="evidence" value="ECO:0007669"/>
    <property type="project" value="UniProtKB-EC"/>
</dbReference>
<dbReference type="EMBL" id="LGAV01000003">
    <property type="protein sequence ID" value="KOS14556.1"/>
    <property type="molecule type" value="Genomic_DNA"/>
</dbReference>
<protein>
    <recommendedName>
        <fullName evidence="3">lipoyl(octanoyl) transferase</fullName>
        <ecNumber evidence="3">2.3.1.181</ecNumber>
    </recommendedName>
</protein>
<dbReference type="VEuPathDB" id="FungiDB:Malapachy_1235"/>
<dbReference type="EC" id="2.3.1.181" evidence="3"/>
<comment type="similarity">
    <text evidence="2">Belongs to the LipB family.</text>
</comment>
<gene>
    <name evidence="7" type="ORF">Malapachy_1235</name>
</gene>
<evidence type="ECO:0000256" key="3">
    <source>
        <dbReference type="ARBA" id="ARBA00012334"/>
    </source>
</evidence>
<dbReference type="InterPro" id="IPR045864">
    <property type="entry name" value="aa-tRNA-synth_II/BPL/LPL"/>
</dbReference>
<dbReference type="OrthoDB" id="19908at2759"/>
<keyword evidence="8" id="KW-1185">Reference proteome</keyword>
<dbReference type="GO" id="GO:0009249">
    <property type="term" value="P:protein lipoylation"/>
    <property type="evidence" value="ECO:0007669"/>
    <property type="project" value="InterPro"/>
</dbReference>
<evidence type="ECO:0000256" key="4">
    <source>
        <dbReference type="ARBA" id="ARBA00022679"/>
    </source>
</evidence>
<dbReference type="SUPFAM" id="SSF55681">
    <property type="entry name" value="Class II aaRS and biotin synthetases"/>
    <property type="match status" value="1"/>
</dbReference>
<evidence type="ECO:0000256" key="5">
    <source>
        <dbReference type="ARBA" id="ARBA00023315"/>
    </source>
</evidence>
<reference evidence="7 8" key="1">
    <citation type="submission" date="2015-07" db="EMBL/GenBank/DDBJ databases">
        <title>Draft Genome Sequence of Malassezia furfur CBS1878 and Malassezia pachydermatis CBS1879.</title>
        <authorList>
            <person name="Triana S."/>
            <person name="Ohm R."/>
            <person name="Gonzalez A."/>
            <person name="DeCock H."/>
            <person name="Restrepo S."/>
            <person name="Celis A."/>
        </authorList>
    </citation>
    <scope>NUCLEOTIDE SEQUENCE [LARGE SCALE GENOMIC DNA]</scope>
    <source>
        <strain evidence="7 8">CBS 1879</strain>
    </source>
</reference>
<dbReference type="NCBIfam" id="TIGR00214">
    <property type="entry name" value="lipB"/>
    <property type="match status" value="1"/>
</dbReference>
<evidence type="ECO:0000259" key="6">
    <source>
        <dbReference type="PROSITE" id="PS51733"/>
    </source>
</evidence>
<proteinExistence type="inferred from homology"/>